<dbReference type="EMBL" id="ALJD01000003">
    <property type="protein sequence ID" value="EJN60969.1"/>
    <property type="molecule type" value="Genomic_DNA"/>
</dbReference>
<protein>
    <submittedName>
        <fullName evidence="1">Uncharacterized protein</fullName>
    </submittedName>
</protein>
<proteinExistence type="predicted"/>
<accession>J3JHG2</accession>
<gene>
    <name evidence="1" type="ORF">HSB1_15720</name>
</gene>
<reference evidence="1 2" key="1">
    <citation type="journal article" date="2012" name="J. Bacteriol.">
        <title>Draft Genome Sequence of the Extremely Halophilic Archaeon Halogranum salarium B-1T.</title>
        <authorList>
            <person name="Kim K.K."/>
            <person name="Lee K.C."/>
            <person name="Lee J.S."/>
        </authorList>
    </citation>
    <scope>NUCLEOTIDE SEQUENCE [LARGE SCALE GENOMIC DNA]</scope>
    <source>
        <strain evidence="1 2">B-1</strain>
    </source>
</reference>
<comment type="caution">
    <text evidence="1">The sequence shown here is derived from an EMBL/GenBank/DDBJ whole genome shotgun (WGS) entry which is preliminary data.</text>
</comment>
<dbReference type="Proteomes" id="UP000007813">
    <property type="component" value="Unassembled WGS sequence"/>
</dbReference>
<name>J3JHG2_9EURY</name>
<evidence type="ECO:0000313" key="2">
    <source>
        <dbReference type="Proteomes" id="UP000007813"/>
    </source>
</evidence>
<organism evidence="1 2">
    <name type="scientific">Halogranum salarium B-1</name>
    <dbReference type="NCBI Taxonomy" id="1210908"/>
    <lineage>
        <taxon>Archaea</taxon>
        <taxon>Methanobacteriati</taxon>
        <taxon>Methanobacteriota</taxon>
        <taxon>Stenosarchaea group</taxon>
        <taxon>Halobacteria</taxon>
        <taxon>Halobacteriales</taxon>
        <taxon>Haloferacaceae</taxon>
    </lineage>
</organism>
<sequence length="53" mass="5928">MGDQMEFQFECGCGESVSDFTRGNDEEITTRVRCSECDTVYALTLTPIVKQGE</sequence>
<evidence type="ECO:0000313" key="1">
    <source>
        <dbReference type="EMBL" id="EJN60969.1"/>
    </source>
</evidence>
<dbReference type="AlphaFoldDB" id="J3JHG2"/>